<dbReference type="Proteomes" id="UP001359559">
    <property type="component" value="Unassembled WGS sequence"/>
</dbReference>
<keyword evidence="3" id="KW-0328">Glycosyltransferase</keyword>
<comment type="caution">
    <text evidence="9">The sequence shown here is derived from an EMBL/GenBank/DDBJ whole genome shotgun (WGS) entry which is preliminary data.</text>
</comment>
<evidence type="ECO:0000256" key="7">
    <source>
        <dbReference type="SAM" id="Phobius"/>
    </source>
</evidence>
<keyword evidence="5" id="KW-0333">Golgi apparatus</keyword>
<keyword evidence="7" id="KW-0472">Membrane</keyword>
<keyword evidence="10" id="KW-1185">Reference proteome</keyword>
<dbReference type="InterPro" id="IPR040911">
    <property type="entry name" value="Exostosin_GT47"/>
</dbReference>
<evidence type="ECO:0000256" key="6">
    <source>
        <dbReference type="SAM" id="MobiDB-lite"/>
    </source>
</evidence>
<dbReference type="GO" id="GO:0000139">
    <property type="term" value="C:Golgi membrane"/>
    <property type="evidence" value="ECO:0007669"/>
    <property type="project" value="UniProtKB-SubCell"/>
</dbReference>
<organism evidence="9 10">
    <name type="scientific">Clitoria ternatea</name>
    <name type="common">Butterfly pea</name>
    <dbReference type="NCBI Taxonomy" id="43366"/>
    <lineage>
        <taxon>Eukaryota</taxon>
        <taxon>Viridiplantae</taxon>
        <taxon>Streptophyta</taxon>
        <taxon>Embryophyta</taxon>
        <taxon>Tracheophyta</taxon>
        <taxon>Spermatophyta</taxon>
        <taxon>Magnoliopsida</taxon>
        <taxon>eudicotyledons</taxon>
        <taxon>Gunneridae</taxon>
        <taxon>Pentapetalae</taxon>
        <taxon>rosids</taxon>
        <taxon>fabids</taxon>
        <taxon>Fabales</taxon>
        <taxon>Fabaceae</taxon>
        <taxon>Papilionoideae</taxon>
        <taxon>50 kb inversion clade</taxon>
        <taxon>NPAAA clade</taxon>
        <taxon>indigoferoid/millettioid clade</taxon>
        <taxon>Phaseoleae</taxon>
        <taxon>Clitoria</taxon>
    </lineage>
</organism>
<keyword evidence="4" id="KW-0735">Signal-anchor</keyword>
<protein>
    <recommendedName>
        <fullName evidence="8">Exostosin GT47 domain-containing protein</fullName>
    </recommendedName>
</protein>
<comment type="subcellular location">
    <subcellularLocation>
        <location evidence="1">Golgi apparatus membrane</location>
        <topology evidence="1">Single-pass type II membrane protein</topology>
    </subcellularLocation>
</comment>
<keyword evidence="3" id="KW-0808">Transferase</keyword>
<evidence type="ECO:0000256" key="3">
    <source>
        <dbReference type="ARBA" id="ARBA00022676"/>
    </source>
</evidence>
<name>A0AAN9KHV3_CLITE</name>
<dbReference type="GO" id="GO:0016757">
    <property type="term" value="F:glycosyltransferase activity"/>
    <property type="evidence" value="ECO:0007669"/>
    <property type="project" value="UniProtKB-KW"/>
</dbReference>
<feature type="transmembrane region" description="Helical" evidence="7">
    <location>
        <begin position="55"/>
        <end position="73"/>
    </location>
</feature>
<evidence type="ECO:0000313" key="9">
    <source>
        <dbReference type="EMBL" id="KAK7317895.1"/>
    </source>
</evidence>
<dbReference type="EMBL" id="JAYKXN010000001">
    <property type="protein sequence ID" value="KAK7317895.1"/>
    <property type="molecule type" value="Genomic_DNA"/>
</dbReference>
<feature type="domain" description="Exostosin GT47" evidence="8">
    <location>
        <begin position="100"/>
        <end position="405"/>
    </location>
</feature>
<feature type="region of interest" description="Disordered" evidence="6">
    <location>
        <begin position="1"/>
        <end position="26"/>
    </location>
</feature>
<proteinExistence type="inferred from homology"/>
<dbReference type="PANTHER" id="PTHR11062">
    <property type="entry name" value="EXOSTOSIN HEPARAN SULFATE GLYCOSYLTRANSFERASE -RELATED"/>
    <property type="match status" value="1"/>
</dbReference>
<evidence type="ECO:0000256" key="4">
    <source>
        <dbReference type="ARBA" id="ARBA00022968"/>
    </source>
</evidence>
<feature type="compositionally biased region" description="Low complexity" evidence="6">
    <location>
        <begin position="1"/>
        <end position="15"/>
    </location>
</feature>
<accession>A0AAN9KHV3</accession>
<keyword evidence="7" id="KW-1133">Transmembrane helix</keyword>
<evidence type="ECO:0000256" key="1">
    <source>
        <dbReference type="ARBA" id="ARBA00004323"/>
    </source>
</evidence>
<reference evidence="9 10" key="1">
    <citation type="submission" date="2024-01" db="EMBL/GenBank/DDBJ databases">
        <title>The genomes of 5 underutilized Papilionoideae crops provide insights into root nodulation and disease resistance.</title>
        <authorList>
            <person name="Yuan L."/>
        </authorList>
    </citation>
    <scope>NUCLEOTIDE SEQUENCE [LARGE SCALE GENOMIC DNA]</scope>
    <source>
        <strain evidence="9">LY-2023</strain>
        <tissue evidence="9">Leaf</tissue>
    </source>
</reference>
<dbReference type="AlphaFoldDB" id="A0AAN9KHV3"/>
<dbReference type="InterPro" id="IPR004263">
    <property type="entry name" value="Exostosin"/>
</dbReference>
<dbReference type="Pfam" id="PF03016">
    <property type="entry name" value="Exostosin_GT47"/>
    <property type="match status" value="1"/>
</dbReference>
<evidence type="ECO:0000256" key="5">
    <source>
        <dbReference type="ARBA" id="ARBA00023034"/>
    </source>
</evidence>
<keyword evidence="7" id="KW-0812">Transmembrane</keyword>
<evidence type="ECO:0000313" key="10">
    <source>
        <dbReference type="Proteomes" id="UP001359559"/>
    </source>
</evidence>
<gene>
    <name evidence="9" type="ORF">RJT34_02502</name>
</gene>
<dbReference type="PANTHER" id="PTHR11062:SF50">
    <property type="entry name" value="ARABINOSYLTRANSFERASE ARAD1-RELATED"/>
    <property type="match status" value="1"/>
</dbReference>
<evidence type="ECO:0000256" key="2">
    <source>
        <dbReference type="ARBA" id="ARBA00010271"/>
    </source>
</evidence>
<evidence type="ECO:0000259" key="8">
    <source>
        <dbReference type="Pfam" id="PF03016"/>
    </source>
</evidence>
<comment type="similarity">
    <text evidence="2">Belongs to the glycosyltransferase 47 family.</text>
</comment>
<sequence length="481" mass="54755">MPYPKNMNKNNSNMNEEQAKAKARKPKPGFLSRFFTSSQNLFSTMTRKPFLKQTLATLFLVFILYAIFNAFFYPTDSSAAFDATTFPSVLLAAGNSNSLPVKVFLYDLPRRFTYGVIHHHAMARGSRANLDDVASLKYPGHQHMAEWYLFSDLSRPASKRAGSPVVRVADPDEADLFFVPFFSSLSLIVNPSGLDKPVYSDEENQEALVEWLEEQEYWKRSKGRDHVIVASDPNAMYRVIDRVKNCVLLVSDFGRLRLDQGSLVKDVVVPYSHRIRTYDGDVGVDKRNTLLFFMGNRYRKEGGKIRDILFQILENEEDVIIKHGAQSRESRRAASQGMHTSKFCLHPAGDTPSACRLFDAIVSLCIPVIVSDNIELPFEDTIDYKKIAIFVETASAIKTGHLVSKLRAVTPDRILKYQKELKSVKRYFEYDDPDGTVNEIWRQVSRKLPLIKLMISREKRMFGKGAECACICRNETAIRTL</sequence>